<feature type="region of interest" description="Disordered" evidence="7">
    <location>
        <begin position="948"/>
        <end position="1029"/>
    </location>
</feature>
<keyword evidence="10" id="KW-1185">Reference proteome</keyword>
<evidence type="ECO:0000256" key="5">
    <source>
        <dbReference type="ARBA" id="ARBA00023163"/>
    </source>
</evidence>
<dbReference type="InterPro" id="IPR051615">
    <property type="entry name" value="Transcr_Regulatory_Elem"/>
</dbReference>
<evidence type="ECO:0000256" key="4">
    <source>
        <dbReference type="ARBA" id="ARBA00023125"/>
    </source>
</evidence>
<keyword evidence="5" id="KW-0804">Transcription</keyword>
<evidence type="ECO:0000256" key="3">
    <source>
        <dbReference type="ARBA" id="ARBA00023015"/>
    </source>
</evidence>
<dbReference type="GO" id="GO:0008270">
    <property type="term" value="F:zinc ion binding"/>
    <property type="evidence" value="ECO:0007669"/>
    <property type="project" value="InterPro"/>
</dbReference>
<evidence type="ECO:0000256" key="7">
    <source>
        <dbReference type="SAM" id="MobiDB-lite"/>
    </source>
</evidence>
<evidence type="ECO:0000256" key="2">
    <source>
        <dbReference type="ARBA" id="ARBA00022833"/>
    </source>
</evidence>
<dbReference type="PANTHER" id="PTHR31313:SF86">
    <property type="entry name" value="ZN(2)-C6 FUNGAL-TYPE DOMAIN-CONTAINING PROTEIN"/>
    <property type="match status" value="1"/>
</dbReference>
<accession>A0A8H4LP46</accession>
<keyword evidence="4" id="KW-0238">DNA-binding</keyword>
<keyword evidence="1" id="KW-0479">Metal-binding</keyword>
<feature type="domain" description="Xylanolytic transcriptional activator regulatory" evidence="8">
    <location>
        <begin position="1196"/>
        <end position="1275"/>
    </location>
</feature>
<organism evidence="9 10">
    <name type="scientific">Fusarium albosuccineum</name>
    <dbReference type="NCBI Taxonomy" id="1237068"/>
    <lineage>
        <taxon>Eukaryota</taxon>
        <taxon>Fungi</taxon>
        <taxon>Dikarya</taxon>
        <taxon>Ascomycota</taxon>
        <taxon>Pezizomycotina</taxon>
        <taxon>Sordariomycetes</taxon>
        <taxon>Hypocreomycetidae</taxon>
        <taxon>Hypocreales</taxon>
        <taxon>Nectriaceae</taxon>
        <taxon>Fusarium</taxon>
        <taxon>Fusarium decemcellulare species complex</taxon>
    </lineage>
</organism>
<evidence type="ECO:0000256" key="1">
    <source>
        <dbReference type="ARBA" id="ARBA00022723"/>
    </source>
</evidence>
<evidence type="ECO:0000313" key="9">
    <source>
        <dbReference type="EMBL" id="KAF4472936.1"/>
    </source>
</evidence>
<dbReference type="Proteomes" id="UP000554235">
    <property type="component" value="Unassembled WGS sequence"/>
</dbReference>
<feature type="compositionally biased region" description="Polar residues" evidence="7">
    <location>
        <begin position="992"/>
        <end position="1019"/>
    </location>
</feature>
<keyword evidence="6" id="KW-0539">Nucleus</keyword>
<dbReference type="PANTHER" id="PTHR31313">
    <property type="entry name" value="TY1 ENHANCER ACTIVATOR"/>
    <property type="match status" value="1"/>
</dbReference>
<comment type="caution">
    <text evidence="9">The sequence shown here is derived from an EMBL/GenBank/DDBJ whole genome shotgun (WGS) entry which is preliminary data.</text>
</comment>
<evidence type="ECO:0000256" key="6">
    <source>
        <dbReference type="ARBA" id="ARBA00023242"/>
    </source>
</evidence>
<dbReference type="InterPro" id="IPR007219">
    <property type="entry name" value="XnlR_reg_dom"/>
</dbReference>
<dbReference type="Pfam" id="PF06985">
    <property type="entry name" value="HET"/>
    <property type="match status" value="1"/>
</dbReference>
<feature type="region of interest" description="Disordered" evidence="7">
    <location>
        <begin position="678"/>
        <end position="699"/>
    </location>
</feature>
<dbReference type="Pfam" id="PF04082">
    <property type="entry name" value="Fungal_trans"/>
    <property type="match status" value="1"/>
</dbReference>
<evidence type="ECO:0000259" key="8">
    <source>
        <dbReference type="SMART" id="SM00906"/>
    </source>
</evidence>
<feature type="compositionally biased region" description="Polar residues" evidence="7">
    <location>
        <begin position="960"/>
        <end position="971"/>
    </location>
</feature>
<evidence type="ECO:0000313" key="10">
    <source>
        <dbReference type="Proteomes" id="UP000554235"/>
    </source>
</evidence>
<dbReference type="SMART" id="SM00906">
    <property type="entry name" value="Fungal_trans"/>
    <property type="match status" value="1"/>
</dbReference>
<dbReference type="CDD" id="cd12148">
    <property type="entry name" value="fungal_TF_MHR"/>
    <property type="match status" value="1"/>
</dbReference>
<keyword evidence="2" id="KW-0862">Zinc</keyword>
<dbReference type="InterPro" id="IPR010730">
    <property type="entry name" value="HET"/>
</dbReference>
<proteinExistence type="predicted"/>
<dbReference type="OrthoDB" id="4161332at2759"/>
<dbReference type="GO" id="GO:0003677">
    <property type="term" value="F:DNA binding"/>
    <property type="evidence" value="ECO:0007669"/>
    <property type="project" value="UniProtKB-KW"/>
</dbReference>
<dbReference type="GO" id="GO:0006351">
    <property type="term" value="P:DNA-templated transcription"/>
    <property type="evidence" value="ECO:0007669"/>
    <property type="project" value="InterPro"/>
</dbReference>
<name>A0A8H4LP46_9HYPO</name>
<reference evidence="9 10" key="1">
    <citation type="submission" date="2020-01" db="EMBL/GenBank/DDBJ databases">
        <title>Identification and distribution of gene clusters putatively required for synthesis of sphingolipid metabolism inhibitors in phylogenetically diverse species of the filamentous fungus Fusarium.</title>
        <authorList>
            <person name="Kim H.-S."/>
            <person name="Busman M."/>
            <person name="Brown D.W."/>
            <person name="Divon H."/>
            <person name="Uhlig S."/>
            <person name="Proctor R.H."/>
        </authorList>
    </citation>
    <scope>NUCLEOTIDE SEQUENCE [LARGE SCALE GENOMIC DNA]</scope>
    <source>
        <strain evidence="9 10">NRRL 20459</strain>
    </source>
</reference>
<sequence length="1635" mass="186211">MEKKAQLCETCAPLKLHRDKFIIQKVPSSKRAIARARQEASGSSDPVPIISGGQGVELGKLSEHRARQASCNLCYLIAASVAGRRHDTSPSLESPEDPTCSVKWEIDGRAALDGDQSDTINKTRRIRVCWDKPEFKSHEAYQVLVADYGKNLPKSDMHSMGKDHVQYLGRTIDSPHGNQSLAVSWMRLCEDRHGHLCNGPRPTDMASRFYEMVSQSYFGVIDVTNLQLTRLPLFHDPRNSELTSAPYVALSYVWGDVNSDLYKTNRSNILTYRSHGGLEQVFTLFPKTIQDAIRFVRQLGIQFIWIDSLCIVQDSPRSWKLNAENMDLIYGFSTLTICAADGNDATAGLRATEVQEHDSQHSRACASGVTLMISWPPENRIKDSKWNRRAWTFQERLLSPRCLIFVDGRIYWQCRSNTMSEDIFRDGQGASWSLDLIQTPLQLLGDLTKRAFWFYIKCLPLYTARHLKFEDDILAAFNGVSRLMERYLEAPFVFGMPTSHLDLALLWQPDRSAARRKPKDADLKWKDLNFPSWSWCGWKNAQMSYEPETLKGSLDDVQSWLMNHTWISWYLRDGHGNLRPLWDKWISKECRCDQFKWRGYRGQQDSNVSSGFSDTPAQPYTENRGGMEEIQLQEHLDRLPQELRETNRQAPPVPVPPPVLRPMPRPMPPPAPVILNPGPIRPPHDRSSTTTSDGETYTRTRPEARHKFRHHRNLEDRRQQRYSCNRRWNEPAEGDCFDDWGRAVWPEMEGKSWNEFFLTTPENPYGVLFSEFSSGSQPNMPDMPVLQFWTWQTSLQLRYSDNACTEDEQQLRKLDIIDFAGDWCGSIMVGSDFAPTITNWPVGDFIALSEAKEFTETECPVWTYYIPKERDESEWDVFYVLLIKYCPETNAHERVALGKVFKAAFEGCDWSEIQLSTGELNGPQMPATFAEGERPSNARIQRLEEENAQLRRSLRSQSSVSDHQPHSNSPHPSDVPVPTLRRENDVSDVNYAGSQNSTPPRQTMASSHTAASTGPSQSDPFHGPSSVVFEPRRHGRMCNRTMKPPDPAVKNQLLAEATRQRQLETINLKAGKLNFGGIGSDLGMELLSNYWNRQHYAGSVVYRPAFMRDMASNGPYFSELLLNAILFAGSKYTANSFAQSRPGDQDSTGRPFRNRFEEILHGTGSQVLFKSEVTTIQALLIVADALFSWCDERSLSWHYMGIAISMIIDLGIHVDGAAHGRSTKRTPEDVEVHRRLFWAAFALDKVQSIYQGRPARLREADNRVPIQFLDEYEELQEFDTLTYSERPRQLGCPTYSVSTFEQLCKLSIIMDRILCNLYAERSFERAAQDLLKTSKTLHEELRRWKGELHTHLLVNLDDPRSSTILPHTLSLLAMYNSLVILLHRPFVSDGHLQSVSESAARDAFSHCATAALEIHRMLQLYRQHFCLKSVPYFISYATYVSATIHVRMAAQKDPGSGAHKCLRSCLEILTEHQVKCHAPRRTMKILLSIMERLKVNVGDFSALVSSDCQMDMDEPAGLGINALRQSDAMQGIPGPASIPDNNLPNDYQIDFDPMLTDFNIDEIMKSFDFTPSEPTQHTQHLVQQAQIQPLSPSRSGLDVPNIMPDIHQGRDGPSRDYDKMPFPDSLFGFDFDISR</sequence>
<dbReference type="EMBL" id="JAADYS010000017">
    <property type="protein sequence ID" value="KAF4472936.1"/>
    <property type="molecule type" value="Genomic_DNA"/>
</dbReference>
<protein>
    <submittedName>
        <fullName evidence="9">Nitrogen assimilation transcription factor nit-4</fullName>
    </submittedName>
</protein>
<keyword evidence="3" id="KW-0805">Transcription regulation</keyword>
<gene>
    <name evidence="9" type="ORF">FALBO_151</name>
</gene>